<reference evidence="3" key="1">
    <citation type="submission" date="2015-01" db="EMBL/GenBank/DDBJ databases">
        <authorList>
            <person name="Aksoy S."/>
            <person name="Warren W."/>
            <person name="Wilson R.K."/>
        </authorList>
    </citation>
    <scope>NUCLEOTIDE SEQUENCE [LARGE SCALE GENOMIC DNA]</scope>
    <source>
        <strain evidence="3">IAEA</strain>
    </source>
</reference>
<reference evidence="2" key="2">
    <citation type="submission" date="2020-05" db="UniProtKB">
        <authorList>
            <consortium name="EnsemblMetazoa"/>
        </authorList>
    </citation>
    <scope>IDENTIFICATION</scope>
    <source>
        <strain evidence="2">IAEA</strain>
    </source>
</reference>
<dbReference type="VEuPathDB" id="VectorBase:GPPI039759"/>
<proteinExistence type="predicted"/>
<keyword evidence="3" id="KW-1185">Reference proteome</keyword>
<evidence type="ECO:0000256" key="1">
    <source>
        <dbReference type="SAM" id="MobiDB-lite"/>
    </source>
</evidence>
<evidence type="ECO:0000313" key="3">
    <source>
        <dbReference type="Proteomes" id="UP000092460"/>
    </source>
</evidence>
<protein>
    <submittedName>
        <fullName evidence="2">Uncharacterized protein</fullName>
    </submittedName>
</protein>
<feature type="region of interest" description="Disordered" evidence="1">
    <location>
        <begin position="169"/>
        <end position="196"/>
    </location>
</feature>
<evidence type="ECO:0000313" key="2">
    <source>
        <dbReference type="EnsemblMetazoa" id="GPPI039759-PA"/>
    </source>
</evidence>
<dbReference type="Proteomes" id="UP000092460">
    <property type="component" value="Unassembled WGS sequence"/>
</dbReference>
<accession>A0A1B0BT72</accession>
<dbReference type="EMBL" id="JXJN01020023">
    <property type="status" value="NOT_ANNOTATED_CDS"/>
    <property type="molecule type" value="Genomic_DNA"/>
</dbReference>
<organism evidence="2 3">
    <name type="scientific">Glossina palpalis gambiensis</name>
    <dbReference type="NCBI Taxonomy" id="67801"/>
    <lineage>
        <taxon>Eukaryota</taxon>
        <taxon>Metazoa</taxon>
        <taxon>Ecdysozoa</taxon>
        <taxon>Arthropoda</taxon>
        <taxon>Hexapoda</taxon>
        <taxon>Insecta</taxon>
        <taxon>Pterygota</taxon>
        <taxon>Neoptera</taxon>
        <taxon>Endopterygota</taxon>
        <taxon>Diptera</taxon>
        <taxon>Brachycera</taxon>
        <taxon>Muscomorpha</taxon>
        <taxon>Hippoboscoidea</taxon>
        <taxon>Glossinidae</taxon>
        <taxon>Glossina</taxon>
    </lineage>
</organism>
<sequence length="196" mass="21525">MRTHKCRISYGVDLESPSLIAGPRFTLIQFAISYQHFSLWTFKVHHIAIIYATLILDKNLQFPTSTFRYGEVFRCGIASFGHGCIVVVRGYISLITSRTAIIGTGCKAKIGAAIKHVKIYARIAGQHGSNEGGTYVVTAFKPAARIFMSTFIKYRKSQLIKVRNVRNINSSSSSSHSSSHSSSSSSSSYSISSEST</sequence>
<name>A0A1B0BT72_9MUSC</name>
<dbReference type="EnsemblMetazoa" id="GPPI039759-RA">
    <property type="protein sequence ID" value="GPPI039759-PA"/>
    <property type="gene ID" value="GPPI039759"/>
</dbReference>
<feature type="compositionally biased region" description="Low complexity" evidence="1">
    <location>
        <begin position="170"/>
        <end position="196"/>
    </location>
</feature>
<dbReference type="AlphaFoldDB" id="A0A1B0BT72"/>